<dbReference type="GO" id="GO:0000027">
    <property type="term" value="P:ribosomal large subunit assembly"/>
    <property type="evidence" value="ECO:0007669"/>
    <property type="project" value="TreeGrafter"/>
</dbReference>
<gene>
    <name evidence="8" type="ORF">B0T25DRAFT_578913</name>
</gene>
<dbReference type="InterPro" id="IPR012337">
    <property type="entry name" value="RNaseH-like_sf"/>
</dbReference>
<dbReference type="Gene3D" id="3.30.420.10">
    <property type="entry name" value="Ribonuclease H-like superfamily/Ribonuclease H"/>
    <property type="match status" value="1"/>
</dbReference>
<dbReference type="AlphaFoldDB" id="A0AAJ0MFR8"/>
<dbReference type="InterPro" id="IPR047021">
    <property type="entry name" value="REXO1/3/4-like"/>
</dbReference>
<keyword evidence="2" id="KW-0540">Nuclease</keyword>
<keyword evidence="9" id="KW-1185">Reference proteome</keyword>
<keyword evidence="4" id="KW-0269">Exonuclease</keyword>
<dbReference type="SMART" id="SM00479">
    <property type="entry name" value="EXOIII"/>
    <property type="match status" value="1"/>
</dbReference>
<feature type="region of interest" description="Disordered" evidence="6">
    <location>
        <begin position="77"/>
        <end position="97"/>
    </location>
</feature>
<dbReference type="InterPro" id="IPR036397">
    <property type="entry name" value="RNaseH_sf"/>
</dbReference>
<reference evidence="8" key="1">
    <citation type="journal article" date="2023" name="Mol. Phylogenet. Evol.">
        <title>Genome-scale phylogeny and comparative genomics of the fungal order Sordariales.</title>
        <authorList>
            <person name="Hensen N."/>
            <person name="Bonometti L."/>
            <person name="Westerberg I."/>
            <person name="Brannstrom I.O."/>
            <person name="Guillou S."/>
            <person name="Cros-Aarteil S."/>
            <person name="Calhoun S."/>
            <person name="Haridas S."/>
            <person name="Kuo A."/>
            <person name="Mondo S."/>
            <person name="Pangilinan J."/>
            <person name="Riley R."/>
            <person name="LaButti K."/>
            <person name="Andreopoulos B."/>
            <person name="Lipzen A."/>
            <person name="Chen C."/>
            <person name="Yan M."/>
            <person name="Daum C."/>
            <person name="Ng V."/>
            <person name="Clum A."/>
            <person name="Steindorff A."/>
            <person name="Ohm R.A."/>
            <person name="Martin F."/>
            <person name="Silar P."/>
            <person name="Natvig D.O."/>
            <person name="Lalanne C."/>
            <person name="Gautier V."/>
            <person name="Ament-Velasquez S.L."/>
            <person name="Kruys A."/>
            <person name="Hutchinson M.I."/>
            <person name="Powell A.J."/>
            <person name="Barry K."/>
            <person name="Miller A.N."/>
            <person name="Grigoriev I.V."/>
            <person name="Debuchy R."/>
            <person name="Gladieux P."/>
            <person name="Hiltunen Thoren M."/>
            <person name="Johannesson H."/>
        </authorList>
    </citation>
    <scope>NUCLEOTIDE SEQUENCE</scope>
    <source>
        <strain evidence="8">CBS 955.72</strain>
    </source>
</reference>
<evidence type="ECO:0000256" key="3">
    <source>
        <dbReference type="ARBA" id="ARBA00022801"/>
    </source>
</evidence>
<evidence type="ECO:0000313" key="8">
    <source>
        <dbReference type="EMBL" id="KAK3356728.1"/>
    </source>
</evidence>
<dbReference type="GO" id="GO:0003676">
    <property type="term" value="F:nucleic acid binding"/>
    <property type="evidence" value="ECO:0007669"/>
    <property type="project" value="InterPro"/>
</dbReference>
<evidence type="ECO:0000256" key="1">
    <source>
        <dbReference type="ARBA" id="ARBA00022552"/>
    </source>
</evidence>
<evidence type="ECO:0000256" key="6">
    <source>
        <dbReference type="SAM" id="MobiDB-lite"/>
    </source>
</evidence>
<feature type="compositionally biased region" description="Basic and acidic residues" evidence="6">
    <location>
        <begin position="83"/>
        <end position="97"/>
    </location>
</feature>
<feature type="compositionally biased region" description="Basic and acidic residues" evidence="6">
    <location>
        <begin position="314"/>
        <end position="324"/>
    </location>
</feature>
<dbReference type="InterPro" id="IPR013520">
    <property type="entry name" value="Ribonucl_H"/>
</dbReference>
<organism evidence="8 9">
    <name type="scientific">Lasiosphaeria hispida</name>
    <dbReference type="NCBI Taxonomy" id="260671"/>
    <lineage>
        <taxon>Eukaryota</taxon>
        <taxon>Fungi</taxon>
        <taxon>Dikarya</taxon>
        <taxon>Ascomycota</taxon>
        <taxon>Pezizomycotina</taxon>
        <taxon>Sordariomycetes</taxon>
        <taxon>Sordariomycetidae</taxon>
        <taxon>Sordariales</taxon>
        <taxon>Lasiosphaeriaceae</taxon>
        <taxon>Lasiosphaeria</taxon>
    </lineage>
</organism>
<evidence type="ECO:0000256" key="2">
    <source>
        <dbReference type="ARBA" id="ARBA00022722"/>
    </source>
</evidence>
<comment type="function">
    <text evidence="5">Exoribonuclease involved in ribosome biosynthesis. Involved in the processing of ITS1, the internal transcribed spacer localized between the 18S and 5.8S rRNAs.</text>
</comment>
<keyword evidence="1" id="KW-0698">rRNA processing</keyword>
<protein>
    <submittedName>
        <fullName evidence="8">Ribonuclease H-like domain-containing protein</fullName>
    </submittedName>
</protein>
<accession>A0AAJ0MFR8</accession>
<dbReference type="PANTHER" id="PTHR12801:SF45">
    <property type="entry name" value="RNA EXONUCLEASE 4"/>
    <property type="match status" value="1"/>
</dbReference>
<dbReference type="EMBL" id="JAUIQD010000003">
    <property type="protein sequence ID" value="KAK3356728.1"/>
    <property type="molecule type" value="Genomic_DNA"/>
</dbReference>
<evidence type="ECO:0000259" key="7">
    <source>
        <dbReference type="SMART" id="SM00479"/>
    </source>
</evidence>
<dbReference type="SUPFAM" id="SSF53098">
    <property type="entry name" value="Ribonuclease H-like"/>
    <property type="match status" value="1"/>
</dbReference>
<feature type="compositionally biased region" description="Low complexity" evidence="6">
    <location>
        <begin position="298"/>
        <end position="313"/>
    </location>
</feature>
<dbReference type="GO" id="GO:0004527">
    <property type="term" value="F:exonuclease activity"/>
    <property type="evidence" value="ECO:0007669"/>
    <property type="project" value="UniProtKB-KW"/>
</dbReference>
<dbReference type="GO" id="GO:0006364">
    <property type="term" value="P:rRNA processing"/>
    <property type="evidence" value="ECO:0007669"/>
    <property type="project" value="UniProtKB-KW"/>
</dbReference>
<dbReference type="PANTHER" id="PTHR12801">
    <property type="entry name" value="RNA EXONUCLEASE REXO1 / RECO3 FAMILY MEMBER-RELATED"/>
    <property type="match status" value="1"/>
</dbReference>
<reference evidence="8" key="2">
    <citation type="submission" date="2023-06" db="EMBL/GenBank/DDBJ databases">
        <authorList>
            <consortium name="Lawrence Berkeley National Laboratory"/>
            <person name="Haridas S."/>
            <person name="Hensen N."/>
            <person name="Bonometti L."/>
            <person name="Westerberg I."/>
            <person name="Brannstrom I.O."/>
            <person name="Guillou S."/>
            <person name="Cros-Aarteil S."/>
            <person name="Calhoun S."/>
            <person name="Kuo A."/>
            <person name="Mondo S."/>
            <person name="Pangilinan J."/>
            <person name="Riley R."/>
            <person name="Labutti K."/>
            <person name="Andreopoulos B."/>
            <person name="Lipzen A."/>
            <person name="Chen C."/>
            <person name="Yanf M."/>
            <person name="Daum C."/>
            <person name="Ng V."/>
            <person name="Clum A."/>
            <person name="Steindorff A."/>
            <person name="Ohm R."/>
            <person name="Martin F."/>
            <person name="Silar P."/>
            <person name="Natvig D."/>
            <person name="Lalanne C."/>
            <person name="Gautier V."/>
            <person name="Ament-Velasquez S.L."/>
            <person name="Kruys A."/>
            <person name="Hutchinson M.I."/>
            <person name="Powell A.J."/>
            <person name="Barry K."/>
            <person name="Miller A.N."/>
            <person name="Grigoriev I.V."/>
            <person name="Debuchy R."/>
            <person name="Gladieux P."/>
            <person name="Thoren M.H."/>
            <person name="Johannesson H."/>
        </authorList>
    </citation>
    <scope>NUCLEOTIDE SEQUENCE</scope>
    <source>
        <strain evidence="8">CBS 955.72</strain>
    </source>
</reference>
<feature type="domain" description="Exonuclease" evidence="7">
    <location>
        <begin position="164"/>
        <end position="371"/>
    </location>
</feature>
<evidence type="ECO:0000256" key="5">
    <source>
        <dbReference type="ARBA" id="ARBA00025599"/>
    </source>
</evidence>
<evidence type="ECO:0000256" key="4">
    <source>
        <dbReference type="ARBA" id="ARBA00022839"/>
    </source>
</evidence>
<dbReference type="CDD" id="cd06137">
    <property type="entry name" value="DEDDh_RNase"/>
    <property type="match status" value="1"/>
</dbReference>
<evidence type="ECO:0000313" key="9">
    <source>
        <dbReference type="Proteomes" id="UP001275084"/>
    </source>
</evidence>
<dbReference type="Proteomes" id="UP001275084">
    <property type="component" value="Unassembled WGS sequence"/>
</dbReference>
<sequence length="374" mass="41044">MAATATVPVALMPPPVAFAQSADYAEALASLLHTLPQLQRAGYVVQRLSQGDLERKKRCGNCNTRCLKYSDKQLRLRPSSESTGRDTDTKTDKDKTEVQETLRCKFHPGKYIKRKWTCCGDFGSAKPCSGAIDHKVRAYGNGELEGQWQFHHTPAPAAGTQRRAAVAIDCEMGTTYVGDSELIRLSVVDYFSGDVLVDKLVFPNVKMKHYNTKYSGVTPQQMDKAHRRGQCLMGKGAARKEVWKFVGPSTIVVGHGAQNDLSALRWIHHRVVDSFLVENAIARKQAEAEELAAKLAAETTDSTTTTASTPVADAAKKPQARGEKGGLSLKALVKRRLDRDIQMNGKNGHDSLEDAIAAKDLVHFHIVALLMNSM</sequence>
<name>A0AAJ0MFR8_9PEZI</name>
<feature type="region of interest" description="Disordered" evidence="6">
    <location>
        <begin position="298"/>
        <end position="325"/>
    </location>
</feature>
<proteinExistence type="predicted"/>
<dbReference type="GO" id="GO:0005634">
    <property type="term" value="C:nucleus"/>
    <property type="evidence" value="ECO:0007669"/>
    <property type="project" value="TreeGrafter"/>
</dbReference>
<comment type="caution">
    <text evidence="8">The sequence shown here is derived from an EMBL/GenBank/DDBJ whole genome shotgun (WGS) entry which is preliminary data.</text>
</comment>
<keyword evidence="3" id="KW-0378">Hydrolase</keyword>